<feature type="transmembrane region" description="Helical" evidence="6">
    <location>
        <begin position="212"/>
        <end position="236"/>
    </location>
</feature>
<accession>A0A8T2JC48</accession>
<feature type="transmembrane region" description="Helical" evidence="6">
    <location>
        <begin position="150"/>
        <end position="168"/>
    </location>
</feature>
<dbReference type="OrthoDB" id="5086884at2759"/>
<evidence type="ECO:0000313" key="9">
    <source>
        <dbReference type="Proteomes" id="UP000812440"/>
    </source>
</evidence>
<evidence type="ECO:0000256" key="6">
    <source>
        <dbReference type="SAM" id="Phobius"/>
    </source>
</evidence>
<evidence type="ECO:0000256" key="4">
    <source>
        <dbReference type="ARBA" id="ARBA00022989"/>
    </source>
</evidence>
<dbReference type="InterPro" id="IPR036259">
    <property type="entry name" value="MFS_trans_sf"/>
</dbReference>
<protein>
    <recommendedName>
        <fullName evidence="7">Major facilitator superfamily (MFS) profile domain-containing protein</fullName>
    </recommendedName>
</protein>
<dbReference type="InterPro" id="IPR020846">
    <property type="entry name" value="MFS_dom"/>
</dbReference>
<dbReference type="GO" id="GO:0005335">
    <property type="term" value="F:serotonin:sodium:chloride symporter activity"/>
    <property type="evidence" value="ECO:0007669"/>
    <property type="project" value="TreeGrafter"/>
</dbReference>
<evidence type="ECO:0000256" key="1">
    <source>
        <dbReference type="ARBA" id="ARBA00004141"/>
    </source>
</evidence>
<dbReference type="FunFam" id="1.20.1250.20:FF:000401">
    <property type="entry name" value="Vesicular amine transporter"/>
    <property type="match status" value="1"/>
</dbReference>
<reference evidence="8" key="1">
    <citation type="thesis" date="2020" institute="ProQuest LLC" country="789 East Eisenhower Parkway, Ann Arbor, MI, USA">
        <title>Comparative Genomics and Chromosome Evolution.</title>
        <authorList>
            <person name="Mudd A.B."/>
        </authorList>
    </citation>
    <scope>NUCLEOTIDE SEQUENCE</scope>
    <source>
        <strain evidence="8">Female2</strain>
        <tissue evidence="8">Blood</tissue>
    </source>
</reference>
<dbReference type="PROSITE" id="PS50850">
    <property type="entry name" value="MFS"/>
    <property type="match status" value="1"/>
</dbReference>
<feature type="transmembrane region" description="Helical" evidence="6">
    <location>
        <begin position="48"/>
        <end position="65"/>
    </location>
</feature>
<dbReference type="Pfam" id="PF07690">
    <property type="entry name" value="MFS_1"/>
    <property type="match status" value="1"/>
</dbReference>
<feature type="domain" description="Major facilitator superfamily (MFS) profile" evidence="7">
    <location>
        <begin position="150"/>
        <end position="344"/>
    </location>
</feature>
<dbReference type="EMBL" id="JAACNH010000006">
    <property type="protein sequence ID" value="KAG8441098.1"/>
    <property type="molecule type" value="Genomic_DNA"/>
</dbReference>
<feature type="transmembrane region" description="Helical" evidence="6">
    <location>
        <begin position="174"/>
        <end position="200"/>
    </location>
</feature>
<comment type="subcellular location">
    <subcellularLocation>
        <location evidence="1">Membrane</location>
        <topology evidence="1">Multi-pass membrane protein</topology>
    </subcellularLocation>
</comment>
<proteinExistence type="predicted"/>
<dbReference type="PANTHER" id="PTHR23506">
    <property type="entry name" value="GH10249P"/>
    <property type="match status" value="1"/>
</dbReference>
<dbReference type="Gene3D" id="1.20.1250.20">
    <property type="entry name" value="MFS general substrate transporter like domains"/>
    <property type="match status" value="1"/>
</dbReference>
<sequence length="344" mass="36907">MVFLAFFVDRMFLTVVGLLLASKAISQLLFNPLSGFFTYRVGFDLPMFLGFIITFLSIIGMGILASKYPDDKERGEAMGMAVAAIAVGVITGPSFGSLMYHFVGKTAPFLVLAGLALLDGALQLCVLNPTKISPATTTPPSFFSLLTDPYIFVTTVTLFMANMSFAIVEATLPIWMLGTMCSPDWMLGVAFLPSSILYLLSTKLFILMSAKIGRWLCCLLGLVFGGVACICVPLAVNIYGLIAPIAVIGLTFGLVDVSMIPFMGYLVDLRHSSVYGGVYSITDIAYCLGFALGPPVGGAIAKAIGFPWLMRILGLVNILFSPVCILLRNPPAKLEKMGLIQKGQ</sequence>
<evidence type="ECO:0000256" key="5">
    <source>
        <dbReference type="ARBA" id="ARBA00023136"/>
    </source>
</evidence>
<feature type="transmembrane region" description="Helical" evidence="6">
    <location>
        <begin position="109"/>
        <end position="129"/>
    </location>
</feature>
<dbReference type="GO" id="GO:0015842">
    <property type="term" value="P:aminergic neurotransmitter loading into synaptic vesicle"/>
    <property type="evidence" value="ECO:0007669"/>
    <property type="project" value="TreeGrafter"/>
</dbReference>
<keyword evidence="4 6" id="KW-1133">Transmembrane helix</keyword>
<evidence type="ECO:0000256" key="3">
    <source>
        <dbReference type="ARBA" id="ARBA00022692"/>
    </source>
</evidence>
<dbReference type="AlphaFoldDB" id="A0A8T2JC48"/>
<feature type="transmembrane region" description="Helical" evidence="6">
    <location>
        <begin position="274"/>
        <end position="296"/>
    </location>
</feature>
<gene>
    <name evidence="8" type="ORF">GDO86_006733</name>
</gene>
<feature type="transmembrane region" description="Helical" evidence="6">
    <location>
        <begin position="308"/>
        <end position="327"/>
    </location>
</feature>
<dbReference type="InterPro" id="IPR011701">
    <property type="entry name" value="MFS"/>
</dbReference>
<dbReference type="PANTHER" id="PTHR23506:SF42">
    <property type="entry name" value="CHROMAFFIN GRANULE AMINE TRANSPORTER"/>
    <property type="match status" value="1"/>
</dbReference>
<keyword evidence="9" id="KW-1185">Reference proteome</keyword>
<keyword evidence="5 6" id="KW-0472">Membrane</keyword>
<evidence type="ECO:0000256" key="2">
    <source>
        <dbReference type="ARBA" id="ARBA00022448"/>
    </source>
</evidence>
<dbReference type="Proteomes" id="UP000812440">
    <property type="component" value="Chromosome 3"/>
</dbReference>
<dbReference type="SUPFAM" id="SSF103473">
    <property type="entry name" value="MFS general substrate transporter"/>
    <property type="match status" value="1"/>
</dbReference>
<comment type="caution">
    <text evidence="8">The sequence shown here is derived from an EMBL/GenBank/DDBJ whole genome shotgun (WGS) entry which is preliminary data.</text>
</comment>
<keyword evidence="3 6" id="KW-0812">Transmembrane</keyword>
<dbReference type="GO" id="GO:0043195">
    <property type="term" value="C:terminal bouton"/>
    <property type="evidence" value="ECO:0007669"/>
    <property type="project" value="TreeGrafter"/>
</dbReference>
<dbReference type="GO" id="GO:0030672">
    <property type="term" value="C:synaptic vesicle membrane"/>
    <property type="evidence" value="ECO:0007669"/>
    <property type="project" value="TreeGrafter"/>
</dbReference>
<keyword evidence="2" id="KW-0813">Transport</keyword>
<name>A0A8T2JC48_9PIPI</name>
<organism evidence="8 9">
    <name type="scientific">Hymenochirus boettgeri</name>
    <name type="common">Congo dwarf clawed frog</name>
    <dbReference type="NCBI Taxonomy" id="247094"/>
    <lineage>
        <taxon>Eukaryota</taxon>
        <taxon>Metazoa</taxon>
        <taxon>Chordata</taxon>
        <taxon>Craniata</taxon>
        <taxon>Vertebrata</taxon>
        <taxon>Euteleostomi</taxon>
        <taxon>Amphibia</taxon>
        <taxon>Batrachia</taxon>
        <taxon>Anura</taxon>
        <taxon>Pipoidea</taxon>
        <taxon>Pipidae</taxon>
        <taxon>Pipinae</taxon>
        <taxon>Hymenochirus</taxon>
    </lineage>
</organism>
<evidence type="ECO:0000313" key="8">
    <source>
        <dbReference type="EMBL" id="KAG8441098.1"/>
    </source>
</evidence>
<evidence type="ECO:0000259" key="7">
    <source>
        <dbReference type="PROSITE" id="PS50850"/>
    </source>
</evidence>
<feature type="transmembrane region" description="Helical" evidence="6">
    <location>
        <begin position="77"/>
        <end position="103"/>
    </location>
</feature>
<feature type="transmembrane region" description="Helical" evidence="6">
    <location>
        <begin position="242"/>
        <end position="267"/>
    </location>
</feature>
<dbReference type="InterPro" id="IPR050930">
    <property type="entry name" value="MFS_Vesicular_Transporter"/>
</dbReference>